<feature type="domain" description="Pseudouridine synthase I TruA alpha/beta" evidence="6">
    <location>
        <begin position="8"/>
        <end position="105"/>
    </location>
</feature>
<dbReference type="EMBL" id="JAPQFJ010000013">
    <property type="protein sequence ID" value="MCY6959413.1"/>
    <property type="molecule type" value="Genomic_DNA"/>
</dbReference>
<reference evidence="7" key="1">
    <citation type="submission" date="2022-12" db="EMBL/GenBank/DDBJ databases">
        <title>Clostridium sp. nov., isolated from industrial wastewater.</title>
        <authorList>
            <person name="Jiayan W."/>
        </authorList>
    </citation>
    <scope>NUCLEOTIDE SEQUENCE</scope>
    <source>
        <strain evidence="7">ZC22-4</strain>
    </source>
</reference>
<evidence type="ECO:0000256" key="4">
    <source>
        <dbReference type="HAMAP-Rule" id="MF_00171"/>
    </source>
</evidence>
<dbReference type="Gene3D" id="3.30.70.660">
    <property type="entry name" value="Pseudouridine synthase I, catalytic domain, C-terminal subdomain"/>
    <property type="match status" value="1"/>
</dbReference>
<keyword evidence="2 4" id="KW-0819">tRNA processing</keyword>
<dbReference type="InterPro" id="IPR020095">
    <property type="entry name" value="PsdUridine_synth_TruA_C"/>
</dbReference>
<dbReference type="NCBIfam" id="TIGR00071">
    <property type="entry name" value="hisT_truA"/>
    <property type="match status" value="1"/>
</dbReference>
<dbReference type="InterPro" id="IPR020094">
    <property type="entry name" value="TruA/RsuA/RluB/E/F_N"/>
</dbReference>
<comment type="caution">
    <text evidence="7">The sequence shown here is derived from an EMBL/GenBank/DDBJ whole genome shotgun (WGS) entry which is preliminary data.</text>
</comment>
<dbReference type="InterPro" id="IPR020103">
    <property type="entry name" value="PsdUridine_synth_cat_dom_sf"/>
</dbReference>
<comment type="caution">
    <text evidence="4">Lacks conserved residue(s) required for the propagation of feature annotation.</text>
</comment>
<dbReference type="Gene3D" id="3.30.70.580">
    <property type="entry name" value="Pseudouridine synthase I, catalytic domain, N-terminal subdomain"/>
    <property type="match status" value="1"/>
</dbReference>
<evidence type="ECO:0000256" key="3">
    <source>
        <dbReference type="ARBA" id="ARBA00023235"/>
    </source>
</evidence>
<proteinExistence type="inferred from homology"/>
<dbReference type="PIRSF" id="PIRSF001430">
    <property type="entry name" value="tRNA_psdUrid_synth"/>
    <property type="match status" value="1"/>
</dbReference>
<comment type="subunit">
    <text evidence="4">Homodimer.</text>
</comment>
<comment type="catalytic activity">
    <reaction evidence="4 5">
        <text>uridine(38/39/40) in tRNA = pseudouridine(38/39/40) in tRNA</text>
        <dbReference type="Rhea" id="RHEA:22376"/>
        <dbReference type="Rhea" id="RHEA-COMP:10085"/>
        <dbReference type="Rhea" id="RHEA-COMP:10087"/>
        <dbReference type="ChEBI" id="CHEBI:65314"/>
        <dbReference type="ChEBI" id="CHEBI:65315"/>
        <dbReference type="EC" id="5.4.99.12"/>
    </reaction>
</comment>
<dbReference type="RefSeq" id="WP_268061843.1">
    <property type="nucleotide sequence ID" value="NZ_JAPQFJ010000013.1"/>
</dbReference>
<comment type="function">
    <text evidence="4">Formation of pseudouridine at positions 38, 39 and 40 in the anticodon stem and loop of transfer RNAs.</text>
</comment>
<dbReference type="SUPFAM" id="SSF55120">
    <property type="entry name" value="Pseudouridine synthase"/>
    <property type="match status" value="1"/>
</dbReference>
<dbReference type="CDD" id="cd02570">
    <property type="entry name" value="PseudoU_synth_EcTruA"/>
    <property type="match status" value="1"/>
</dbReference>
<dbReference type="Pfam" id="PF01416">
    <property type="entry name" value="PseudoU_synth_1"/>
    <property type="match status" value="2"/>
</dbReference>
<feature type="domain" description="Pseudouridine synthase I TruA alpha/beta" evidence="6">
    <location>
        <begin position="145"/>
        <end position="245"/>
    </location>
</feature>
<dbReference type="InterPro" id="IPR001406">
    <property type="entry name" value="PsdUridine_synth_TruA"/>
</dbReference>
<evidence type="ECO:0000256" key="1">
    <source>
        <dbReference type="ARBA" id="ARBA00009375"/>
    </source>
</evidence>
<evidence type="ECO:0000313" key="8">
    <source>
        <dbReference type="Proteomes" id="UP001144612"/>
    </source>
</evidence>
<dbReference type="PANTHER" id="PTHR11142">
    <property type="entry name" value="PSEUDOURIDYLATE SYNTHASE"/>
    <property type="match status" value="1"/>
</dbReference>
<dbReference type="InterPro" id="IPR020097">
    <property type="entry name" value="PsdUridine_synth_TruA_a/b_dom"/>
</dbReference>
<accession>A0ABT4DAS5</accession>
<feature type="active site" description="Nucleophile" evidence="4">
    <location>
        <position position="53"/>
    </location>
</feature>
<gene>
    <name evidence="4 7" type="primary">truA</name>
    <name evidence="7" type="ORF">OW729_12415</name>
</gene>
<evidence type="ECO:0000313" key="7">
    <source>
        <dbReference type="EMBL" id="MCY6959413.1"/>
    </source>
</evidence>
<evidence type="ECO:0000256" key="5">
    <source>
        <dbReference type="RuleBase" id="RU003792"/>
    </source>
</evidence>
<name>A0ABT4DAS5_9CLOT</name>
<organism evidence="7 8">
    <name type="scientific">Clostridium brassicae</name>
    <dbReference type="NCBI Taxonomy" id="2999072"/>
    <lineage>
        <taxon>Bacteria</taxon>
        <taxon>Bacillati</taxon>
        <taxon>Bacillota</taxon>
        <taxon>Clostridia</taxon>
        <taxon>Eubacteriales</taxon>
        <taxon>Clostridiaceae</taxon>
        <taxon>Clostridium</taxon>
    </lineage>
</organism>
<protein>
    <recommendedName>
        <fullName evidence="4">tRNA pseudouridine synthase A</fullName>
        <ecNumber evidence="4">5.4.99.12</ecNumber>
    </recommendedName>
    <alternativeName>
        <fullName evidence="4">tRNA pseudouridine(38-40) synthase</fullName>
    </alternativeName>
    <alternativeName>
        <fullName evidence="4">tRNA pseudouridylate synthase I</fullName>
    </alternativeName>
    <alternativeName>
        <fullName evidence="4">tRNA-uridine isomerase I</fullName>
    </alternativeName>
</protein>
<dbReference type="PANTHER" id="PTHR11142:SF22">
    <property type="entry name" value="TRNA PSEUDOURIDINE SYNTHASE A 2"/>
    <property type="match status" value="1"/>
</dbReference>
<comment type="similarity">
    <text evidence="1 4 5">Belongs to the tRNA pseudouridine synthase TruA family.</text>
</comment>
<feature type="binding site" evidence="4">
    <location>
        <position position="111"/>
    </location>
    <ligand>
        <name>substrate</name>
    </ligand>
</feature>
<dbReference type="GO" id="GO:0160147">
    <property type="term" value="F:tRNA pseudouridine(38-40) synthase activity"/>
    <property type="evidence" value="ECO:0007669"/>
    <property type="project" value="UniProtKB-EC"/>
</dbReference>
<dbReference type="Proteomes" id="UP001144612">
    <property type="component" value="Unassembled WGS sequence"/>
</dbReference>
<evidence type="ECO:0000259" key="6">
    <source>
        <dbReference type="Pfam" id="PF01416"/>
    </source>
</evidence>
<keyword evidence="3 4" id="KW-0413">Isomerase</keyword>
<evidence type="ECO:0000256" key="2">
    <source>
        <dbReference type="ARBA" id="ARBA00022694"/>
    </source>
</evidence>
<keyword evidence="8" id="KW-1185">Reference proteome</keyword>
<dbReference type="EC" id="5.4.99.12" evidence="4"/>
<dbReference type="HAMAP" id="MF_00171">
    <property type="entry name" value="TruA"/>
    <property type="match status" value="1"/>
</dbReference>
<sequence>MRNIKLTIQYDGSRYKGWQRLGNTENTIQCKIEKVLSTLLNENIELTASGRTDAGVHAENQIANFHTKSNISTNTILNHCYKYLPYDIVVKKAEDVEESFHSRFNVSQKIYTYRICNSTFPDVFTRKYSYHVTEKLDIEKMKEVASLFIGTHDFKSFTALKSKKKSTIREIFYIQFKPSENGIDIIFSGNGFLYKMLRILSGTLIQAGLGKISPREVKEILDAKDRSLAPDTAPSHGLFLTSVLY</sequence>